<accession>A0A940MAD8</accession>
<dbReference type="Pfam" id="PF00899">
    <property type="entry name" value="ThiF"/>
    <property type="match status" value="1"/>
</dbReference>
<keyword evidence="3" id="KW-1185">Reference proteome</keyword>
<dbReference type="EMBL" id="JAGIQL010000019">
    <property type="protein sequence ID" value="MBP0457303.1"/>
    <property type="molecule type" value="Genomic_DNA"/>
</dbReference>
<keyword evidence="2" id="KW-0548">Nucleotidyltransferase</keyword>
<dbReference type="GO" id="GO:0016779">
    <property type="term" value="F:nucleotidyltransferase activity"/>
    <property type="evidence" value="ECO:0007669"/>
    <property type="project" value="UniProtKB-KW"/>
</dbReference>
<protein>
    <submittedName>
        <fullName evidence="2">ThiF family adenylyltransferase</fullName>
    </submittedName>
</protein>
<evidence type="ECO:0000313" key="3">
    <source>
        <dbReference type="Proteomes" id="UP000670475"/>
    </source>
</evidence>
<gene>
    <name evidence="2" type="ORF">JFN87_07290</name>
</gene>
<organism evidence="2 3">
    <name type="scientific">Streptomyces montanisoli</name>
    <dbReference type="NCBI Taxonomy" id="2798581"/>
    <lineage>
        <taxon>Bacteria</taxon>
        <taxon>Bacillati</taxon>
        <taxon>Actinomycetota</taxon>
        <taxon>Actinomycetes</taxon>
        <taxon>Kitasatosporales</taxon>
        <taxon>Streptomycetaceae</taxon>
        <taxon>Streptomyces</taxon>
    </lineage>
</organism>
<dbReference type="InterPro" id="IPR035985">
    <property type="entry name" value="Ubiquitin-activating_enz"/>
</dbReference>
<feature type="domain" description="THIF-type NAD/FAD binding fold" evidence="1">
    <location>
        <begin position="134"/>
        <end position="341"/>
    </location>
</feature>
<name>A0A940MAD8_9ACTN</name>
<dbReference type="Gene3D" id="3.40.50.720">
    <property type="entry name" value="NAD(P)-binding Rossmann-like Domain"/>
    <property type="match status" value="1"/>
</dbReference>
<dbReference type="AlphaFoldDB" id="A0A940MAD8"/>
<reference evidence="2" key="1">
    <citation type="submission" date="2021-03" db="EMBL/GenBank/DDBJ databases">
        <title>Whole genome sequence of Streptomyces bomunensis MMS17-BM035.</title>
        <authorList>
            <person name="Lee J.H."/>
        </authorList>
    </citation>
    <scope>NUCLEOTIDE SEQUENCE</scope>
    <source>
        <strain evidence="2">MMS17-BM035</strain>
    </source>
</reference>
<dbReference type="RefSeq" id="WP_209339077.1">
    <property type="nucleotide sequence ID" value="NZ_JAGIQL010000019.1"/>
</dbReference>
<evidence type="ECO:0000313" key="2">
    <source>
        <dbReference type="EMBL" id="MBP0457303.1"/>
    </source>
</evidence>
<dbReference type="SUPFAM" id="SSF69572">
    <property type="entry name" value="Activating enzymes of the ubiquitin-like proteins"/>
    <property type="match status" value="1"/>
</dbReference>
<comment type="caution">
    <text evidence="2">The sequence shown here is derived from an EMBL/GenBank/DDBJ whole genome shotgun (WGS) entry which is preliminary data.</text>
</comment>
<dbReference type="Proteomes" id="UP000670475">
    <property type="component" value="Unassembled WGS sequence"/>
</dbReference>
<dbReference type="InterPro" id="IPR000594">
    <property type="entry name" value="ThiF_NAD_FAD-bd"/>
</dbReference>
<dbReference type="GO" id="GO:0005829">
    <property type="term" value="C:cytosol"/>
    <property type="evidence" value="ECO:0007669"/>
    <property type="project" value="TreeGrafter"/>
</dbReference>
<dbReference type="InterPro" id="IPR045886">
    <property type="entry name" value="ThiF/MoeB/HesA"/>
</dbReference>
<evidence type="ECO:0000259" key="1">
    <source>
        <dbReference type="Pfam" id="PF00899"/>
    </source>
</evidence>
<dbReference type="GO" id="GO:0008146">
    <property type="term" value="F:sulfotransferase activity"/>
    <property type="evidence" value="ECO:0007669"/>
    <property type="project" value="TreeGrafter"/>
</dbReference>
<dbReference type="PANTHER" id="PTHR10953">
    <property type="entry name" value="UBIQUITIN-ACTIVATING ENZYME E1"/>
    <property type="match status" value="1"/>
</dbReference>
<keyword evidence="2" id="KW-0808">Transferase</keyword>
<dbReference type="PANTHER" id="PTHR10953:SF102">
    <property type="entry name" value="ADENYLYLTRANSFERASE AND SULFURTRANSFERASE MOCS3"/>
    <property type="match status" value="1"/>
</dbReference>
<dbReference type="GO" id="GO:0008641">
    <property type="term" value="F:ubiquitin-like modifier activating enzyme activity"/>
    <property type="evidence" value="ECO:0007669"/>
    <property type="project" value="InterPro"/>
</dbReference>
<dbReference type="GO" id="GO:0004792">
    <property type="term" value="F:thiosulfate-cyanide sulfurtransferase activity"/>
    <property type="evidence" value="ECO:0007669"/>
    <property type="project" value="TreeGrafter"/>
</dbReference>
<proteinExistence type="predicted"/>
<sequence length="378" mass="39034">MCETGPGPAPRFARPRVKPEHAAYRTVDGNVRIGGVVYGIGAEIADPGGWVWSLVCALDGSRSEPDAVAEVCRAHPDVGGDAVRAALGQLVSSGYVDDAAARPDGFSAREQERYGRGVAFYRWTDLSARASAWEVQRRLRQARVVVLGVGGTGGSAAQALAASGVGLLHLVDGDVVELSNLNRQVLYGEGDIGRPKVVAAAERLRAVNGDIEVTAERRNVSDSAGIAALVAGFDVLALAADQPRTIRRAANAACLASGTPWATAGYHGPAVRAQAFRPGDGACWECRHTSAYAEADLRLAPGQDPELASAHLPHNPVNAVSAGLSGMLLAHAVLALLTGVPALPSGSGFGVNLALPSDTVWDHGPRLADCPACGDGAR</sequence>